<keyword evidence="1" id="KW-1133">Transmembrane helix</keyword>
<keyword evidence="3" id="KW-1185">Reference proteome</keyword>
<accession>G4ST83</accession>
<dbReference type="EMBL" id="FO082060">
    <property type="protein sequence ID" value="CCE23836.1"/>
    <property type="molecule type" value="Genomic_DNA"/>
</dbReference>
<feature type="transmembrane region" description="Helical" evidence="1">
    <location>
        <begin position="95"/>
        <end position="110"/>
    </location>
</feature>
<keyword evidence="1" id="KW-0472">Membrane</keyword>
<sequence length="202" mass="22355">METVSYKELLSIVAIVLTFLATAPYIYSVLKGATKPHVFSWVIWGTTTFVVFLAQLKNQGGVGAWPIGVSGILTIFIAILAFAKRGDVTIAKTDWVFLITALSSLPLWYFTSDPLWAVVILTTVDVLGFGPTIRKAYHQPTSEPLNFYALFAIRNLLVVMALEHHSLTTVLFPAVLGLTCVFIMILMMYRRLAIIVVSQGEQ</sequence>
<feature type="transmembrane region" description="Helical" evidence="1">
    <location>
        <begin position="38"/>
        <end position="56"/>
    </location>
</feature>
<dbReference type="HOGENOM" id="CLU_098981_1_0_6"/>
<feature type="transmembrane region" description="Helical" evidence="1">
    <location>
        <begin position="116"/>
        <end position="133"/>
    </location>
</feature>
<reference evidence="3" key="1">
    <citation type="journal article" date="2012" name="J. Bacteriol.">
        <title>Genome sequence of the haloalkaliphilic methanotrophic bacterium Methylomicrobium alcaliphilum 20Z.</title>
        <authorList>
            <person name="Vuilleumier S."/>
            <person name="Khmelenina V.N."/>
            <person name="Bringel F."/>
            <person name="Reshetnikov A.S."/>
            <person name="Lajus A."/>
            <person name="Mangenot S."/>
            <person name="Rouy Z."/>
            <person name="Op den Camp H.J."/>
            <person name="Jetten M.S."/>
            <person name="Dispirito A.A."/>
            <person name="Dunfield P."/>
            <person name="Klotz M.G."/>
            <person name="Semrau J.D."/>
            <person name="Stein L.Y."/>
            <person name="Barbe V."/>
            <person name="Medigue C."/>
            <person name="Trotsenko Y.A."/>
            <person name="Kalyuzhnaya M.G."/>
        </authorList>
    </citation>
    <scope>NUCLEOTIDE SEQUENCE [LARGE SCALE GENOMIC DNA]</scope>
    <source>
        <strain evidence="3">DSM 19304 / NCIMB 14124 / VKM B-2133 / 20Z</strain>
    </source>
</reference>
<feature type="transmembrane region" description="Helical" evidence="1">
    <location>
        <begin position="145"/>
        <end position="164"/>
    </location>
</feature>
<evidence type="ECO:0000256" key="1">
    <source>
        <dbReference type="SAM" id="Phobius"/>
    </source>
</evidence>
<evidence type="ECO:0000313" key="2">
    <source>
        <dbReference type="EMBL" id="CCE23836.1"/>
    </source>
</evidence>
<dbReference type="KEGG" id="mah:MEALZ_2150"/>
<organism evidence="2 3">
    <name type="scientific">Methylotuvimicrobium alcaliphilum (strain DSM 19304 / NCIMB 14124 / VKM B-2133 / 20Z)</name>
    <name type="common">Methylomicrobium alcaliphilum</name>
    <dbReference type="NCBI Taxonomy" id="1091494"/>
    <lineage>
        <taxon>Bacteria</taxon>
        <taxon>Pseudomonadati</taxon>
        <taxon>Pseudomonadota</taxon>
        <taxon>Gammaproteobacteria</taxon>
        <taxon>Methylococcales</taxon>
        <taxon>Methylococcaceae</taxon>
        <taxon>Methylotuvimicrobium</taxon>
    </lineage>
</organism>
<evidence type="ECO:0000313" key="3">
    <source>
        <dbReference type="Proteomes" id="UP000008315"/>
    </source>
</evidence>
<dbReference type="RefSeq" id="WP_014148624.1">
    <property type="nucleotide sequence ID" value="NC_016112.1"/>
</dbReference>
<keyword evidence="1" id="KW-0812">Transmembrane</keyword>
<feature type="transmembrane region" description="Helical" evidence="1">
    <location>
        <begin position="6"/>
        <end position="26"/>
    </location>
</feature>
<dbReference type="STRING" id="1091494.MEALZ_2150"/>
<dbReference type="Proteomes" id="UP000008315">
    <property type="component" value="Chromosome"/>
</dbReference>
<dbReference type="AlphaFoldDB" id="G4ST83"/>
<proteinExistence type="predicted"/>
<gene>
    <name evidence="2" type="ordered locus">MEALZ_2150</name>
</gene>
<feature type="transmembrane region" description="Helical" evidence="1">
    <location>
        <begin position="170"/>
        <end position="189"/>
    </location>
</feature>
<feature type="transmembrane region" description="Helical" evidence="1">
    <location>
        <begin position="62"/>
        <end position="83"/>
    </location>
</feature>
<protein>
    <submittedName>
        <fullName evidence="2">Uncharacterized protein</fullName>
    </submittedName>
</protein>
<name>G4ST83_META2</name>